<proteinExistence type="predicted"/>
<evidence type="ECO:0000313" key="2">
    <source>
        <dbReference type="Proteomes" id="UP000292447"/>
    </source>
</evidence>
<gene>
    <name evidence="1" type="ORF">METSCH_A07660</name>
</gene>
<name>A0A4P6XFW9_9ASCO</name>
<organism evidence="1 2">
    <name type="scientific">Metschnikowia aff. pulcherrima</name>
    <dbReference type="NCBI Taxonomy" id="2163413"/>
    <lineage>
        <taxon>Eukaryota</taxon>
        <taxon>Fungi</taxon>
        <taxon>Dikarya</taxon>
        <taxon>Ascomycota</taxon>
        <taxon>Saccharomycotina</taxon>
        <taxon>Pichiomycetes</taxon>
        <taxon>Metschnikowiaceae</taxon>
        <taxon>Metschnikowia</taxon>
    </lineage>
</organism>
<sequence>MDYIRERRTVQEESFLVETFSDASYAPGSDIKLVSGMAMYMNVKFVNASSSIRLGR</sequence>
<keyword evidence="2" id="KW-1185">Reference proteome</keyword>
<dbReference type="AlphaFoldDB" id="A0A4P6XFW9"/>
<evidence type="ECO:0000313" key="1">
    <source>
        <dbReference type="EMBL" id="QBM86130.1"/>
    </source>
</evidence>
<accession>A0A4P6XFW9</accession>
<dbReference type="Proteomes" id="UP000292447">
    <property type="component" value="Chromosome I"/>
</dbReference>
<reference evidence="2" key="1">
    <citation type="submission" date="2019-03" db="EMBL/GenBank/DDBJ databases">
        <title>Snf2 controls pulcherriminic acid biosynthesis and connects pigmentation and antifungal activity of the yeast Metschnikowia pulcherrima.</title>
        <authorList>
            <person name="Gore-Lloyd D."/>
            <person name="Sumann I."/>
            <person name="Brachmann A.O."/>
            <person name="Schneeberger K."/>
            <person name="Ortiz-Merino R.A."/>
            <person name="Moreno-Beltran M."/>
            <person name="Schlaefli M."/>
            <person name="Kirner P."/>
            <person name="Santos Kron A."/>
            <person name="Wolfe K.H."/>
            <person name="Piel J."/>
            <person name="Ahrens C.H."/>
            <person name="Henk D."/>
            <person name="Freimoser F.M."/>
        </authorList>
    </citation>
    <scope>NUCLEOTIDE SEQUENCE [LARGE SCALE GENOMIC DNA]</scope>
    <source>
        <strain evidence="2">APC 1.2</strain>
    </source>
</reference>
<protein>
    <submittedName>
        <fullName evidence="1">Uncharacterized protein</fullName>
    </submittedName>
</protein>
<dbReference type="EMBL" id="CP034456">
    <property type="protein sequence ID" value="QBM86130.1"/>
    <property type="molecule type" value="Genomic_DNA"/>
</dbReference>